<keyword evidence="5" id="KW-0571">Peptide transport</keyword>
<feature type="transmembrane region" description="Helical" evidence="8">
    <location>
        <begin position="390"/>
        <end position="410"/>
    </location>
</feature>
<protein>
    <submittedName>
        <fullName evidence="10">MFS transporter</fullName>
    </submittedName>
</protein>
<feature type="transmembrane region" description="Helical" evidence="8">
    <location>
        <begin position="488"/>
        <end position="511"/>
    </location>
</feature>
<evidence type="ECO:0000313" key="11">
    <source>
        <dbReference type="Proteomes" id="UP000295668"/>
    </source>
</evidence>
<dbReference type="InterPro" id="IPR005279">
    <property type="entry name" value="Dipep/tripep_permease"/>
</dbReference>
<feature type="transmembrane region" description="Helical" evidence="8">
    <location>
        <begin position="243"/>
        <end position="261"/>
    </location>
</feature>
<sequence>MLTTTTETNNDFFKSKVMGHPAGLFVLFFTEMWERFSYYGMRALLVLFLTSAIMGGNPGWGWPREQALAIYGSYTSLAYLTPILGGYIADKIIGYRWAVIVGALLMTLGHLSMAFEFNPIFMYLGLGLLVIGNGFFKPNMTSILSQMYKKHPEKKDGAYTIFYMGVNSGAFLGMLLCGYIGENPNWGWSYGFGLAGIFMFVGMLQFYFTKGIFGDIGLKPVNDINAVDEDEHPSDAKRNPFSTLDLVIIAIISVVGLVWVINDPLSKITSINLFNFNVYNISGSNFAIISALILFIFVLVKRITQYSSILRDKMIVVIILAFITIFFWAAFEQAGGSMTIFAKDYTARLLDGDAKIMFNVANTLITVVPLLIISFVLIKLFQQTFAKYALGNIILAFGFILIWGIVIYMLKNQYTDVKAEVPATWFGILNSLFIISFAPIVSKLWESKYNPSATMKNAFGMILLGIGFAALAYGSSSIPSGAKIASVSMIWLILAYFFHTMGELFISPVGLSYLSKLVPGRMIAIMFGIWYLAVAIGNKIAGTTGGMIDKITEQYSMSTFFLIFTIIPIGLGLFIMLLNPLIKRLMHGVK</sequence>
<feature type="transmembrane region" description="Helical" evidence="8">
    <location>
        <begin position="312"/>
        <end position="331"/>
    </location>
</feature>
<feature type="transmembrane region" description="Helical" evidence="8">
    <location>
        <begin position="281"/>
        <end position="300"/>
    </location>
</feature>
<evidence type="ECO:0000256" key="7">
    <source>
        <dbReference type="ARBA" id="ARBA00023136"/>
    </source>
</evidence>
<keyword evidence="6 8" id="KW-1133">Transmembrane helix</keyword>
<dbReference type="GO" id="GO:0006857">
    <property type="term" value="P:oligopeptide transport"/>
    <property type="evidence" value="ECO:0007669"/>
    <property type="project" value="InterPro"/>
</dbReference>
<dbReference type="SUPFAM" id="SSF103473">
    <property type="entry name" value="MFS general substrate transporter"/>
    <property type="match status" value="2"/>
</dbReference>
<dbReference type="Gene3D" id="1.20.1250.20">
    <property type="entry name" value="MFS general substrate transporter like domains"/>
    <property type="match status" value="2"/>
</dbReference>
<keyword evidence="3" id="KW-1003">Cell membrane</keyword>
<reference evidence="10 11" key="1">
    <citation type="submission" date="2019-02" db="EMBL/GenBank/DDBJ databases">
        <title>Pedobacter sp. nov., a novel speices isolated from soil of pinguins habitat in Antarcitica.</title>
        <authorList>
            <person name="He R.-H."/>
        </authorList>
    </citation>
    <scope>NUCLEOTIDE SEQUENCE [LARGE SCALE GENOMIC DNA]</scope>
    <source>
        <strain evidence="10 11">E01020</strain>
    </source>
</reference>
<keyword evidence="4 8" id="KW-0812">Transmembrane</keyword>
<dbReference type="AlphaFoldDB" id="A0A4R5MLI5"/>
<feature type="transmembrane region" description="Helical" evidence="8">
    <location>
        <begin position="356"/>
        <end position="378"/>
    </location>
</feature>
<dbReference type="PROSITE" id="PS01022">
    <property type="entry name" value="PTR2_1"/>
    <property type="match status" value="1"/>
</dbReference>
<dbReference type="PROSITE" id="PS50850">
    <property type="entry name" value="MFS"/>
    <property type="match status" value="1"/>
</dbReference>
<evidence type="ECO:0000256" key="1">
    <source>
        <dbReference type="ARBA" id="ARBA00004651"/>
    </source>
</evidence>
<feature type="transmembrane region" description="Helical" evidence="8">
    <location>
        <begin position="422"/>
        <end position="445"/>
    </location>
</feature>
<gene>
    <name evidence="10" type="ORF">EZJ43_08900</name>
</gene>
<dbReference type="OrthoDB" id="9772725at2"/>
<dbReference type="InterPro" id="IPR018456">
    <property type="entry name" value="PTR2_symporter_CS"/>
</dbReference>
<feature type="transmembrane region" description="Helical" evidence="8">
    <location>
        <begin position="95"/>
        <end position="114"/>
    </location>
</feature>
<keyword evidence="11" id="KW-1185">Reference proteome</keyword>
<feature type="transmembrane region" description="Helical" evidence="8">
    <location>
        <begin position="457"/>
        <end position="476"/>
    </location>
</feature>
<evidence type="ECO:0000256" key="5">
    <source>
        <dbReference type="ARBA" id="ARBA00022856"/>
    </source>
</evidence>
<name>A0A4R5MLI5_9SPHI</name>
<organism evidence="10 11">
    <name type="scientific">Pedobacter changchengzhani</name>
    <dbReference type="NCBI Taxonomy" id="2529274"/>
    <lineage>
        <taxon>Bacteria</taxon>
        <taxon>Pseudomonadati</taxon>
        <taxon>Bacteroidota</taxon>
        <taxon>Sphingobacteriia</taxon>
        <taxon>Sphingobacteriales</taxon>
        <taxon>Sphingobacteriaceae</taxon>
        <taxon>Pedobacter</taxon>
    </lineage>
</organism>
<dbReference type="InterPro" id="IPR000109">
    <property type="entry name" value="POT_fam"/>
</dbReference>
<feature type="transmembrane region" description="Helical" evidence="8">
    <location>
        <begin position="157"/>
        <end position="181"/>
    </location>
</feature>
<feature type="transmembrane region" description="Helical" evidence="8">
    <location>
        <begin position="187"/>
        <end position="208"/>
    </location>
</feature>
<accession>A0A4R5MLI5</accession>
<keyword evidence="2" id="KW-0813">Transport</keyword>
<evidence type="ECO:0000259" key="9">
    <source>
        <dbReference type="PROSITE" id="PS50850"/>
    </source>
</evidence>
<dbReference type="PANTHER" id="PTHR23517">
    <property type="entry name" value="RESISTANCE PROTEIN MDTM, PUTATIVE-RELATED-RELATED"/>
    <property type="match status" value="1"/>
</dbReference>
<comment type="subcellular location">
    <subcellularLocation>
        <location evidence="1">Cell membrane</location>
        <topology evidence="1">Multi-pass membrane protein</topology>
    </subcellularLocation>
</comment>
<keyword evidence="5" id="KW-0653">Protein transport</keyword>
<feature type="transmembrane region" description="Helical" evidence="8">
    <location>
        <begin position="120"/>
        <end position="136"/>
    </location>
</feature>
<dbReference type="NCBIfam" id="TIGR00924">
    <property type="entry name" value="yjdL_sub1_fam"/>
    <property type="match status" value="1"/>
</dbReference>
<dbReference type="EMBL" id="SJCY01000004">
    <property type="protein sequence ID" value="TDG36617.1"/>
    <property type="molecule type" value="Genomic_DNA"/>
</dbReference>
<dbReference type="GO" id="GO:1904680">
    <property type="term" value="F:peptide transmembrane transporter activity"/>
    <property type="evidence" value="ECO:0007669"/>
    <property type="project" value="InterPro"/>
</dbReference>
<evidence type="ECO:0000256" key="2">
    <source>
        <dbReference type="ARBA" id="ARBA00022448"/>
    </source>
</evidence>
<feature type="transmembrane region" description="Helical" evidence="8">
    <location>
        <begin position="561"/>
        <end position="582"/>
    </location>
</feature>
<comment type="caution">
    <text evidence="10">The sequence shown here is derived from an EMBL/GenBank/DDBJ whole genome shotgun (WGS) entry which is preliminary data.</text>
</comment>
<dbReference type="InterPro" id="IPR020846">
    <property type="entry name" value="MFS_dom"/>
</dbReference>
<dbReference type="Pfam" id="PF00854">
    <property type="entry name" value="PTR2"/>
    <property type="match status" value="2"/>
</dbReference>
<dbReference type="InterPro" id="IPR050171">
    <property type="entry name" value="MFS_Transporters"/>
</dbReference>
<feature type="transmembrane region" description="Helical" evidence="8">
    <location>
        <begin position="523"/>
        <end position="541"/>
    </location>
</feature>
<dbReference type="Proteomes" id="UP000295668">
    <property type="component" value="Unassembled WGS sequence"/>
</dbReference>
<evidence type="ECO:0000256" key="8">
    <source>
        <dbReference type="SAM" id="Phobius"/>
    </source>
</evidence>
<proteinExistence type="predicted"/>
<evidence type="ECO:0000313" key="10">
    <source>
        <dbReference type="EMBL" id="TDG36617.1"/>
    </source>
</evidence>
<evidence type="ECO:0000256" key="4">
    <source>
        <dbReference type="ARBA" id="ARBA00022692"/>
    </source>
</evidence>
<dbReference type="RefSeq" id="WP_133262347.1">
    <property type="nucleotide sequence ID" value="NZ_SJCY01000004.1"/>
</dbReference>
<dbReference type="GO" id="GO:0005886">
    <property type="term" value="C:plasma membrane"/>
    <property type="evidence" value="ECO:0007669"/>
    <property type="project" value="UniProtKB-SubCell"/>
</dbReference>
<dbReference type="CDD" id="cd17346">
    <property type="entry name" value="MFS_DtpA_like"/>
    <property type="match status" value="1"/>
</dbReference>
<feature type="transmembrane region" description="Helical" evidence="8">
    <location>
        <begin position="68"/>
        <end position="88"/>
    </location>
</feature>
<dbReference type="InterPro" id="IPR036259">
    <property type="entry name" value="MFS_trans_sf"/>
</dbReference>
<evidence type="ECO:0000256" key="6">
    <source>
        <dbReference type="ARBA" id="ARBA00022989"/>
    </source>
</evidence>
<keyword evidence="7 8" id="KW-0472">Membrane</keyword>
<feature type="transmembrane region" description="Helical" evidence="8">
    <location>
        <begin position="36"/>
        <end position="56"/>
    </location>
</feature>
<feature type="domain" description="Major facilitator superfamily (MFS) profile" evidence="9">
    <location>
        <begin position="23"/>
        <end position="583"/>
    </location>
</feature>
<evidence type="ECO:0000256" key="3">
    <source>
        <dbReference type="ARBA" id="ARBA00022475"/>
    </source>
</evidence>
<dbReference type="PANTHER" id="PTHR23517:SF15">
    <property type="entry name" value="PROTON-DEPENDENT OLIGOPEPTIDE FAMILY TRANSPORT PROTEIN"/>
    <property type="match status" value="1"/>
</dbReference>